<dbReference type="OrthoDB" id="7631144at2"/>
<feature type="compositionally biased region" description="Basic and acidic residues" evidence="1">
    <location>
        <begin position="135"/>
        <end position="157"/>
    </location>
</feature>
<dbReference type="InterPro" id="IPR001623">
    <property type="entry name" value="DnaJ_domain"/>
</dbReference>
<evidence type="ECO:0000256" key="1">
    <source>
        <dbReference type="SAM" id="MobiDB-lite"/>
    </source>
</evidence>
<feature type="domain" description="J" evidence="2">
    <location>
        <begin position="10"/>
        <end position="74"/>
    </location>
</feature>
<organism evidence="3 4">
    <name type="scientific">Marinicauda pacifica</name>
    <dbReference type="NCBI Taxonomy" id="1133559"/>
    <lineage>
        <taxon>Bacteria</taxon>
        <taxon>Pseudomonadati</taxon>
        <taxon>Pseudomonadota</taxon>
        <taxon>Alphaproteobacteria</taxon>
        <taxon>Maricaulales</taxon>
        <taxon>Maricaulaceae</taxon>
        <taxon>Marinicauda</taxon>
    </lineage>
</organism>
<proteinExistence type="predicted"/>
<comment type="caution">
    <text evidence="3">The sequence shown here is derived from an EMBL/GenBank/DDBJ whole genome shotgun (WGS) entry which is preliminary data.</text>
</comment>
<evidence type="ECO:0000259" key="2">
    <source>
        <dbReference type="PROSITE" id="PS50076"/>
    </source>
</evidence>
<feature type="region of interest" description="Disordered" evidence="1">
    <location>
        <begin position="133"/>
        <end position="162"/>
    </location>
</feature>
<name>A0A4S2HCX0_9PROT</name>
<gene>
    <name evidence="3" type="ORF">E5162_00975</name>
</gene>
<dbReference type="InterPro" id="IPR036869">
    <property type="entry name" value="J_dom_sf"/>
</dbReference>
<dbReference type="Gene3D" id="1.10.287.110">
    <property type="entry name" value="DnaJ domain"/>
    <property type="match status" value="1"/>
</dbReference>
<protein>
    <submittedName>
        <fullName evidence="3">J domain-containing protein</fullName>
    </submittedName>
</protein>
<accession>A0A4S2HCX0</accession>
<dbReference type="Proteomes" id="UP000305451">
    <property type="component" value="Unassembled WGS sequence"/>
</dbReference>
<dbReference type="AlphaFoldDB" id="A0A4S2HCX0"/>
<dbReference type="SUPFAM" id="SSF46565">
    <property type="entry name" value="Chaperone J-domain"/>
    <property type="match status" value="1"/>
</dbReference>
<reference evidence="3 4" key="1">
    <citation type="journal article" date="2013" name="Int. J. Syst. Evol. Microbiol.">
        <title>Marinicauda pacifica gen. nov., sp. nov., a prosthecate alphaproteobacterium of the family Hyphomonadaceae isolated from deep seawater.</title>
        <authorList>
            <person name="Zhang X.Y."/>
            <person name="Li G.W."/>
            <person name="Wang C.S."/>
            <person name="Zhang Y.J."/>
            <person name="Xu X.W."/>
            <person name="Li H."/>
            <person name="Liu A."/>
            <person name="Liu C."/>
            <person name="Xie B.B."/>
            <person name="Qin Q.L."/>
            <person name="Xu Z."/>
            <person name="Chen X.L."/>
            <person name="Zhou B.C."/>
            <person name="Zhang Y.Z."/>
        </authorList>
    </citation>
    <scope>NUCLEOTIDE SEQUENCE [LARGE SCALE GENOMIC DNA]</scope>
    <source>
        <strain evidence="3 4">P-1 km-3</strain>
    </source>
</reference>
<dbReference type="PROSITE" id="PS50076">
    <property type="entry name" value="DNAJ_2"/>
    <property type="match status" value="1"/>
</dbReference>
<dbReference type="Pfam" id="PF00226">
    <property type="entry name" value="DnaJ"/>
    <property type="match status" value="1"/>
</dbReference>
<dbReference type="CDD" id="cd06257">
    <property type="entry name" value="DnaJ"/>
    <property type="match status" value="1"/>
</dbReference>
<dbReference type="RefSeq" id="WP_135943090.1">
    <property type="nucleotide sequence ID" value="NZ_BMEI01000001.1"/>
</dbReference>
<sequence>MNQKQDPIIAAYRVFGLEGDEDFETVRKTFRSVIKTVHPDTSGDQSAKAVGKLQRMLKAYEVLRVYAPRYHELTITPEEARKGGLRTVFVGERNVMVRILPYSKTGAVVVPVGDSKWRVKILVRDVIVDGGQEMGKSEKKARERKAQELRDMERSEQESEDSAGLLRAFCDMFVKSPPAARLANWVRSTGKNDKAA</sequence>
<evidence type="ECO:0000313" key="4">
    <source>
        <dbReference type="Proteomes" id="UP000305451"/>
    </source>
</evidence>
<dbReference type="EMBL" id="SRXV01000001">
    <property type="protein sequence ID" value="TGY93895.1"/>
    <property type="molecule type" value="Genomic_DNA"/>
</dbReference>
<keyword evidence="4" id="KW-1185">Reference proteome</keyword>
<evidence type="ECO:0000313" key="3">
    <source>
        <dbReference type="EMBL" id="TGY93895.1"/>
    </source>
</evidence>